<protein>
    <recommendedName>
        <fullName evidence="5">Cytochrome b5 heme-binding domain-containing protein</fullName>
    </recommendedName>
</protein>
<reference evidence="6" key="1">
    <citation type="submission" date="2021-01" db="EMBL/GenBank/DDBJ databases">
        <authorList>
            <person name="Corre E."/>
            <person name="Pelletier E."/>
            <person name="Niang G."/>
            <person name="Scheremetjew M."/>
            <person name="Finn R."/>
            <person name="Kale V."/>
            <person name="Holt S."/>
            <person name="Cochrane G."/>
            <person name="Meng A."/>
            <person name="Brown T."/>
            <person name="Cohen L."/>
        </authorList>
    </citation>
    <scope>NUCLEOTIDE SEQUENCE</scope>
    <source>
        <strain evidence="6">CCMP2084</strain>
    </source>
</reference>
<dbReference type="SUPFAM" id="SSF55856">
    <property type="entry name" value="Cytochrome b5-like heme/steroid binding domain"/>
    <property type="match status" value="1"/>
</dbReference>
<dbReference type="GO" id="GO:0020037">
    <property type="term" value="F:heme binding"/>
    <property type="evidence" value="ECO:0007669"/>
    <property type="project" value="TreeGrafter"/>
</dbReference>
<dbReference type="AlphaFoldDB" id="A0A7S2XJ97"/>
<accession>A0A7S2XJ97</accession>
<dbReference type="GO" id="GO:0016020">
    <property type="term" value="C:membrane"/>
    <property type="evidence" value="ECO:0007669"/>
    <property type="project" value="TreeGrafter"/>
</dbReference>
<name>A0A7S2XJ97_9STRA</name>
<sequence length="164" mass="17858">MDDTMIKDPYAGPQSCDACPHCADVCDDPSCTTCLDKIKGDHSHAGGGSNSASETYKQSAVFTMCQVRRHNHETSTWLLVGKNIYDVTICLSIHPGGSKGILKKSGGVHDCTEDMTFHSRKTIRSWKQSKIGILVPCPGNQSIVSSDTAKSFMDKKGWQSLFSK</sequence>
<dbReference type="InterPro" id="IPR050668">
    <property type="entry name" value="Cytochrome_b5"/>
</dbReference>
<dbReference type="PANTHER" id="PTHR19359">
    <property type="entry name" value="CYTOCHROME B5"/>
    <property type="match status" value="1"/>
</dbReference>
<comment type="similarity">
    <text evidence="4">Belongs to the cytochrome b5 family.</text>
</comment>
<evidence type="ECO:0000313" key="6">
    <source>
        <dbReference type="EMBL" id="CAD9810995.1"/>
    </source>
</evidence>
<proteinExistence type="inferred from homology"/>
<evidence type="ECO:0000256" key="2">
    <source>
        <dbReference type="ARBA" id="ARBA00022723"/>
    </source>
</evidence>
<dbReference type="Gene3D" id="3.10.120.10">
    <property type="entry name" value="Cytochrome b5-like heme/steroid binding domain"/>
    <property type="match status" value="1"/>
</dbReference>
<dbReference type="EMBL" id="HBHQ01004249">
    <property type="protein sequence ID" value="CAD9810995.1"/>
    <property type="molecule type" value="Transcribed_RNA"/>
</dbReference>
<dbReference type="InterPro" id="IPR001199">
    <property type="entry name" value="Cyt_B5-like_heme/steroid-bd"/>
</dbReference>
<evidence type="ECO:0000256" key="3">
    <source>
        <dbReference type="ARBA" id="ARBA00023004"/>
    </source>
</evidence>
<dbReference type="SMART" id="SM01117">
    <property type="entry name" value="Cyt-b5"/>
    <property type="match status" value="1"/>
</dbReference>
<dbReference type="Pfam" id="PF00173">
    <property type="entry name" value="Cyt-b5"/>
    <property type="match status" value="1"/>
</dbReference>
<keyword evidence="2" id="KW-0479">Metal-binding</keyword>
<feature type="domain" description="Cytochrome b5 heme-binding" evidence="5">
    <location>
        <begin position="59"/>
        <end position="135"/>
    </location>
</feature>
<dbReference type="PANTHER" id="PTHR19359:SF146">
    <property type="entry name" value="B5, PUTATIVE-RELATED"/>
    <property type="match status" value="1"/>
</dbReference>
<keyword evidence="1" id="KW-0349">Heme</keyword>
<evidence type="ECO:0000256" key="1">
    <source>
        <dbReference type="ARBA" id="ARBA00022617"/>
    </source>
</evidence>
<evidence type="ECO:0000259" key="5">
    <source>
        <dbReference type="PROSITE" id="PS50255"/>
    </source>
</evidence>
<keyword evidence="3" id="KW-0408">Iron</keyword>
<gene>
    <name evidence="6" type="ORF">ASEP1449_LOCUS2819</name>
</gene>
<evidence type="ECO:0000256" key="4">
    <source>
        <dbReference type="ARBA" id="ARBA00038168"/>
    </source>
</evidence>
<organism evidence="6">
    <name type="scientific">Attheya septentrionalis</name>
    <dbReference type="NCBI Taxonomy" id="420275"/>
    <lineage>
        <taxon>Eukaryota</taxon>
        <taxon>Sar</taxon>
        <taxon>Stramenopiles</taxon>
        <taxon>Ochrophyta</taxon>
        <taxon>Bacillariophyta</taxon>
        <taxon>Coscinodiscophyceae</taxon>
        <taxon>Chaetocerotophycidae</taxon>
        <taxon>Chaetocerotales</taxon>
        <taxon>Attheyaceae</taxon>
        <taxon>Attheya</taxon>
    </lineage>
</organism>
<dbReference type="InterPro" id="IPR036400">
    <property type="entry name" value="Cyt_B5-like_heme/steroid_sf"/>
</dbReference>
<dbReference type="GO" id="GO:0046872">
    <property type="term" value="F:metal ion binding"/>
    <property type="evidence" value="ECO:0007669"/>
    <property type="project" value="UniProtKB-KW"/>
</dbReference>
<dbReference type="PROSITE" id="PS50255">
    <property type="entry name" value="CYTOCHROME_B5_2"/>
    <property type="match status" value="1"/>
</dbReference>